<dbReference type="GO" id="GO:0003677">
    <property type="term" value="F:DNA binding"/>
    <property type="evidence" value="ECO:0007669"/>
    <property type="project" value="UniProtKB-UniRule"/>
</dbReference>
<comment type="caution">
    <text evidence="4">The sequence shown here is derived from an EMBL/GenBank/DDBJ whole genome shotgun (WGS) entry which is preliminary data.</text>
</comment>
<proteinExistence type="predicted"/>
<keyword evidence="5" id="KW-1185">Reference proteome</keyword>
<name>A0A318SNT0_9RHOB</name>
<evidence type="ECO:0000256" key="2">
    <source>
        <dbReference type="PROSITE-ProRule" id="PRU00335"/>
    </source>
</evidence>
<keyword evidence="1 2" id="KW-0238">DNA-binding</keyword>
<evidence type="ECO:0000313" key="5">
    <source>
        <dbReference type="Proteomes" id="UP000248311"/>
    </source>
</evidence>
<dbReference type="OrthoDB" id="9808189at2"/>
<dbReference type="InterPro" id="IPR049513">
    <property type="entry name" value="TetR_C_40"/>
</dbReference>
<dbReference type="PRINTS" id="PR00455">
    <property type="entry name" value="HTHTETR"/>
</dbReference>
<dbReference type="Gene3D" id="1.10.357.10">
    <property type="entry name" value="Tetracycline Repressor, domain 2"/>
    <property type="match status" value="1"/>
</dbReference>
<dbReference type="PANTHER" id="PTHR43479:SF11">
    <property type="entry name" value="ACREF_ENVCD OPERON REPRESSOR-RELATED"/>
    <property type="match status" value="1"/>
</dbReference>
<dbReference type="Pfam" id="PF21306">
    <property type="entry name" value="TetR_C_40"/>
    <property type="match status" value="1"/>
</dbReference>
<sequence length="230" mass="25085">MTDCPCAAPPKDGSRRARTQARLIEAAILVLAEQGPDRTVIDDVITRAEVSRGTFYNYFRSIEEVLAAVQQALGAEILSLVKANMQEVRDPAVRVATAVTLFTEAALHYPLFLEFTARIGHRTRGPGSVLHDAVQMLLQDGFATGRFIPMPAQMMVDVVGGSTIALLQRMQDGDRSERRHFIAALLRLLGLPAEEAWQLAEQPVPEIDLPEESLICRSELVRTAGAGAAP</sequence>
<feature type="domain" description="HTH tetR-type" evidence="3">
    <location>
        <begin position="17"/>
        <end position="77"/>
    </location>
</feature>
<evidence type="ECO:0000259" key="3">
    <source>
        <dbReference type="PROSITE" id="PS50977"/>
    </source>
</evidence>
<feature type="DNA-binding region" description="H-T-H motif" evidence="2">
    <location>
        <begin position="40"/>
        <end position="59"/>
    </location>
</feature>
<dbReference type="Proteomes" id="UP000248311">
    <property type="component" value="Unassembled WGS sequence"/>
</dbReference>
<dbReference type="EMBL" id="QJTE01000004">
    <property type="protein sequence ID" value="PYE82346.1"/>
    <property type="molecule type" value="Genomic_DNA"/>
</dbReference>
<dbReference type="PANTHER" id="PTHR43479">
    <property type="entry name" value="ACREF/ENVCD OPERON REPRESSOR-RELATED"/>
    <property type="match status" value="1"/>
</dbReference>
<dbReference type="InterPro" id="IPR009057">
    <property type="entry name" value="Homeodomain-like_sf"/>
</dbReference>
<dbReference type="SUPFAM" id="SSF46689">
    <property type="entry name" value="Homeodomain-like"/>
    <property type="match status" value="1"/>
</dbReference>
<dbReference type="AlphaFoldDB" id="A0A318SNT0"/>
<dbReference type="RefSeq" id="WP_110815021.1">
    <property type="nucleotide sequence ID" value="NZ_QJTE01000004.1"/>
</dbReference>
<organism evidence="4 5">
    <name type="scientific">Pseudoroseicyclus aestuarii</name>
    <dbReference type="NCBI Taxonomy" id="1795041"/>
    <lineage>
        <taxon>Bacteria</taxon>
        <taxon>Pseudomonadati</taxon>
        <taxon>Pseudomonadota</taxon>
        <taxon>Alphaproteobacteria</taxon>
        <taxon>Rhodobacterales</taxon>
        <taxon>Paracoccaceae</taxon>
        <taxon>Pseudoroseicyclus</taxon>
    </lineage>
</organism>
<dbReference type="Pfam" id="PF00440">
    <property type="entry name" value="TetR_N"/>
    <property type="match status" value="1"/>
</dbReference>
<protein>
    <submittedName>
        <fullName evidence="4">TetR family transcriptional regulator</fullName>
    </submittedName>
</protein>
<accession>A0A318SNT0</accession>
<gene>
    <name evidence="4" type="ORF">DFP88_104100</name>
</gene>
<dbReference type="InterPro" id="IPR001647">
    <property type="entry name" value="HTH_TetR"/>
</dbReference>
<reference evidence="4 5" key="1">
    <citation type="submission" date="2018-06" db="EMBL/GenBank/DDBJ databases">
        <title>Genomic Encyclopedia of Type Strains, Phase III (KMG-III): the genomes of soil and plant-associated and newly described type strains.</title>
        <authorList>
            <person name="Whitman W."/>
        </authorList>
    </citation>
    <scope>NUCLEOTIDE SEQUENCE [LARGE SCALE GENOMIC DNA]</scope>
    <source>
        <strain evidence="4 5">CECT 9025</strain>
    </source>
</reference>
<dbReference type="PROSITE" id="PS50977">
    <property type="entry name" value="HTH_TETR_2"/>
    <property type="match status" value="1"/>
</dbReference>
<evidence type="ECO:0000313" key="4">
    <source>
        <dbReference type="EMBL" id="PYE82346.1"/>
    </source>
</evidence>
<dbReference type="InterPro" id="IPR050624">
    <property type="entry name" value="HTH-type_Tx_Regulator"/>
</dbReference>
<evidence type="ECO:0000256" key="1">
    <source>
        <dbReference type="ARBA" id="ARBA00023125"/>
    </source>
</evidence>